<sequence>MKVVQTLTLTKSGANFATWEEAYSQFDNDYDGDLEGDMLSAGSGDNTLSTVYALTSSTTFTCVRMWKTVTHYLNYTDARRLDKGQIALDEMQGQGQAGGWEIIENVEPDGSEDDSD</sequence>
<dbReference type="EMBL" id="UINC01166449">
    <property type="protein sequence ID" value="SVD68414.1"/>
    <property type="molecule type" value="Genomic_DNA"/>
</dbReference>
<evidence type="ECO:0000256" key="1">
    <source>
        <dbReference type="SAM" id="MobiDB-lite"/>
    </source>
</evidence>
<accession>A0A382XC26</accession>
<name>A0A382XC26_9ZZZZ</name>
<feature type="region of interest" description="Disordered" evidence="1">
    <location>
        <begin position="92"/>
        <end position="116"/>
    </location>
</feature>
<feature type="compositionally biased region" description="Acidic residues" evidence="1">
    <location>
        <begin position="104"/>
        <end position="116"/>
    </location>
</feature>
<gene>
    <name evidence="2" type="ORF">METZ01_LOCUS421268</name>
</gene>
<evidence type="ECO:0000313" key="2">
    <source>
        <dbReference type="EMBL" id="SVD68414.1"/>
    </source>
</evidence>
<proteinExistence type="predicted"/>
<protein>
    <submittedName>
        <fullName evidence="2">Uncharacterized protein</fullName>
    </submittedName>
</protein>
<reference evidence="2" key="1">
    <citation type="submission" date="2018-05" db="EMBL/GenBank/DDBJ databases">
        <authorList>
            <person name="Lanie J.A."/>
            <person name="Ng W.-L."/>
            <person name="Kazmierczak K.M."/>
            <person name="Andrzejewski T.M."/>
            <person name="Davidsen T.M."/>
            <person name="Wayne K.J."/>
            <person name="Tettelin H."/>
            <person name="Glass J.I."/>
            <person name="Rusch D."/>
            <person name="Podicherti R."/>
            <person name="Tsui H.-C.T."/>
            <person name="Winkler M.E."/>
        </authorList>
    </citation>
    <scope>NUCLEOTIDE SEQUENCE</scope>
</reference>
<organism evidence="2">
    <name type="scientific">marine metagenome</name>
    <dbReference type="NCBI Taxonomy" id="408172"/>
    <lineage>
        <taxon>unclassified sequences</taxon>
        <taxon>metagenomes</taxon>
        <taxon>ecological metagenomes</taxon>
    </lineage>
</organism>
<dbReference type="AlphaFoldDB" id="A0A382XC26"/>